<evidence type="ECO:0008006" key="4">
    <source>
        <dbReference type="Google" id="ProtNLM"/>
    </source>
</evidence>
<reference evidence="3" key="1">
    <citation type="journal article" date="2019" name="Int. J. Syst. Evol. Microbiol.">
        <title>The Global Catalogue of Microorganisms (GCM) 10K type strain sequencing project: providing services to taxonomists for standard genome sequencing and annotation.</title>
        <authorList>
            <consortium name="The Broad Institute Genomics Platform"/>
            <consortium name="The Broad Institute Genome Sequencing Center for Infectious Disease"/>
            <person name="Wu L."/>
            <person name="Ma J."/>
        </authorList>
    </citation>
    <scope>NUCLEOTIDE SEQUENCE [LARGE SCALE GENOMIC DNA]</scope>
    <source>
        <strain evidence="3">JCM 4816</strain>
    </source>
</reference>
<organism evidence="2 3">
    <name type="scientific">Streptomyces prasinosporus</name>
    <dbReference type="NCBI Taxonomy" id="68256"/>
    <lineage>
        <taxon>Bacteria</taxon>
        <taxon>Bacillati</taxon>
        <taxon>Actinomycetota</taxon>
        <taxon>Actinomycetes</taxon>
        <taxon>Kitasatosporales</taxon>
        <taxon>Streptomycetaceae</taxon>
        <taxon>Streptomyces</taxon>
        <taxon>Streptomyces albogriseolus group</taxon>
    </lineage>
</organism>
<feature type="region of interest" description="Disordered" evidence="1">
    <location>
        <begin position="1301"/>
        <end position="1407"/>
    </location>
</feature>
<feature type="compositionally biased region" description="Basic and acidic residues" evidence="1">
    <location>
        <begin position="1342"/>
        <end position="1351"/>
    </location>
</feature>
<dbReference type="SUPFAM" id="SSF55874">
    <property type="entry name" value="ATPase domain of HSP90 chaperone/DNA topoisomerase II/histidine kinase"/>
    <property type="match status" value="1"/>
</dbReference>
<dbReference type="EMBL" id="BAAAXF010000035">
    <property type="protein sequence ID" value="GAA3497683.1"/>
    <property type="molecule type" value="Genomic_DNA"/>
</dbReference>
<protein>
    <recommendedName>
        <fullName evidence="4">ATP-binding protein</fullName>
    </recommendedName>
</protein>
<evidence type="ECO:0000313" key="3">
    <source>
        <dbReference type="Proteomes" id="UP001501455"/>
    </source>
</evidence>
<gene>
    <name evidence="2" type="ORF">GCM10019016_047860</name>
</gene>
<name>A0ABP6TT80_9ACTN</name>
<keyword evidence="3" id="KW-1185">Reference proteome</keyword>
<dbReference type="NCBIfam" id="NF047352">
    <property type="entry name" value="P_loop_sacsin"/>
    <property type="match status" value="1"/>
</dbReference>
<dbReference type="RefSeq" id="WP_318296392.1">
    <property type="nucleotide sequence ID" value="NZ_BAAAXF010000035.1"/>
</dbReference>
<comment type="caution">
    <text evidence="2">The sequence shown here is derived from an EMBL/GenBank/DDBJ whole genome shotgun (WGS) entry which is preliminary data.</text>
</comment>
<evidence type="ECO:0000256" key="1">
    <source>
        <dbReference type="SAM" id="MobiDB-lite"/>
    </source>
</evidence>
<proteinExistence type="predicted"/>
<dbReference type="Proteomes" id="UP001501455">
    <property type="component" value="Unassembled WGS sequence"/>
</dbReference>
<feature type="compositionally biased region" description="Pro residues" evidence="1">
    <location>
        <begin position="1321"/>
        <end position="1339"/>
    </location>
</feature>
<feature type="compositionally biased region" description="Low complexity" evidence="1">
    <location>
        <begin position="1364"/>
        <end position="1374"/>
    </location>
</feature>
<accession>A0ABP6TT80</accession>
<evidence type="ECO:0000313" key="2">
    <source>
        <dbReference type="EMBL" id="GAA3497683.1"/>
    </source>
</evidence>
<sequence length="1530" mass="165948">MGAQMSTGDAVRRTAAVEQAIASADALFSMEGIPKGAVVPEPEGEAATEAAVERLGSRFARLDGQVRHALRRTRDHAGILSSDRLQGLSEIVQNAEDLGATDVRILMWGCELLVAHNGSPVRLPDVLALAMPWLTSKAEQAESTGRFGIGLMTLQSLSPHLEVHCGHYRFRVGDPDIAVARPFPSPDWFAGDNWTVLRVPLEPGVLGADEVDAWLAAWGDSALLFLDSVGSVTHLDEQGRVRHRLALDRETGEPFEAVVGGQSAEVETGEVRAGDGSRWLICRTTVPSPFGITRSHKAVGSTTAIAVALPLGPDDAGRIYAGLPVADTALSLCISAQFDPIASRQALDDTPWNRALHELVGDLWTAAALWQFRRDPARAWRAVPLPDDVRDSRDPVAALERLLLDRARAGVSHGLVLDVPGYGPLGLDDLAVEDETLVGVVTEEEISRVAERTAVLPKVARDEDGRWREVLADWENHDSAVPVTVDLYDALRLLDDETRSPQANIRLAAVGLASNVYSSLLSSRWLVDSSGGRHRVPRPAEPAVFTDAPRGLGASLGFSREVHPAFLADTDEVWSVRTWLRKREALLTDADAVAVIRRLAAIGAAGSGGPNALRLTDDQLIELRDGFARVPDHERETLGRDVGHAIRLQGHRYDRAGKREDIDVAPARAYLPARLDSSEREESFAFAAGRTAGLVWLRPRYAEVLQRGGAGMGARKFLRLLGAETAPRLRRHPGARERFAQSPKGVPAEVISGPRARTDALRVLEATFTLDDYESPDLRAVASGIAAEQDPQLRRRRAAALFHVLGRAWSRFSDHDEVDAVYDYYAWQNRGRTAAFWLWQLRDTPWLDAGNGATSAPTRLRMRTTGTVAVYGADDERFLHPEIQQLVGRRSDVLRALGISAEASTEDLVECLQRLRRREEEGGDRDVPAALILYQALAERAFGRGERASGEMPLSSVLRAFGEGSGLVLTDSGWRRPSQCLRGAPLFGPLRAFAPTFPGSEEFWQRLAVRLPTVDDATAVIKELAQQDRKQGRDEPDGTTQSIVLETLKMLAALGRAHPGALTAKRLGRLPLWTTQGWRSKRPVYAVEDPVVAEALGRERAVWCPGAELEQFRPLIGALRVSELAAEHVSVYSPGPAPADPDATALVRSAVTHLREDLQRNAASVAQSLDCSWDQLADLTVCIAPHLACRLDLPDMGETVHVPVDAGIDWSSGTLYVRDTAALKRTSGVGRSIAARFPGSRREVALAWGAACDQAEKGRTAVQLSLADDQVRRDREAAEAERERRLRELGNEVDQRRAAFKAEASTVPGTQPTAVILLPAPSTPPPAGPAAPPVPPAAPPRRLVDPGRLRLVDPSGIITPPKPSAAGAPSARPSGYTSGTSGLPQPRAGSAIPQQHTPPRPYTGTEQEKVALDVVRKALATDDDWLRDLRAQRGLGADAVDALSRFYELKAYKDAEPDTVLLTPAEFQRAAENDDFFLVIVSGLEAGTGPVSVRIIPQPLQQLTCRPSSSVTVTGIRGAHSRVYQLEEDR</sequence>
<dbReference type="InterPro" id="IPR036890">
    <property type="entry name" value="HATPase_C_sf"/>
</dbReference>